<name>A0A9P6WVA9_RHIOR</name>
<evidence type="ECO:0000313" key="3">
    <source>
        <dbReference type="Proteomes" id="UP000716291"/>
    </source>
</evidence>
<evidence type="ECO:0000256" key="1">
    <source>
        <dbReference type="SAM" id="MobiDB-lite"/>
    </source>
</evidence>
<gene>
    <name evidence="2" type="ORF">G6F64_013417</name>
</gene>
<comment type="caution">
    <text evidence="2">The sequence shown here is derived from an EMBL/GenBank/DDBJ whole genome shotgun (WGS) entry which is preliminary data.</text>
</comment>
<keyword evidence="3" id="KW-1185">Reference proteome</keyword>
<reference evidence="2" key="1">
    <citation type="journal article" date="2020" name="Microb. Genom.">
        <title>Genetic diversity of clinical and environmental Mucorales isolates obtained from an investigation of mucormycosis cases among solid organ transplant recipients.</title>
        <authorList>
            <person name="Nguyen M.H."/>
            <person name="Kaul D."/>
            <person name="Muto C."/>
            <person name="Cheng S.J."/>
            <person name="Richter R.A."/>
            <person name="Bruno V.M."/>
            <person name="Liu G."/>
            <person name="Beyhan S."/>
            <person name="Sundermann A.J."/>
            <person name="Mounaud S."/>
            <person name="Pasculle A.W."/>
            <person name="Nierman W.C."/>
            <person name="Driscoll E."/>
            <person name="Cumbie R."/>
            <person name="Clancy C.J."/>
            <person name="Dupont C.L."/>
        </authorList>
    </citation>
    <scope>NUCLEOTIDE SEQUENCE</scope>
    <source>
        <strain evidence="2">GL11</strain>
    </source>
</reference>
<feature type="compositionally biased region" description="Polar residues" evidence="1">
    <location>
        <begin position="1"/>
        <end position="21"/>
    </location>
</feature>
<dbReference type="EMBL" id="JAANQT010005451">
    <property type="protein sequence ID" value="KAG1294579.1"/>
    <property type="molecule type" value="Genomic_DNA"/>
</dbReference>
<proteinExistence type="predicted"/>
<protein>
    <submittedName>
        <fullName evidence="2">Uncharacterized protein</fullName>
    </submittedName>
</protein>
<organism evidence="2 3">
    <name type="scientific">Rhizopus oryzae</name>
    <name type="common">Mucormycosis agent</name>
    <name type="synonym">Rhizopus arrhizus var. delemar</name>
    <dbReference type="NCBI Taxonomy" id="64495"/>
    <lineage>
        <taxon>Eukaryota</taxon>
        <taxon>Fungi</taxon>
        <taxon>Fungi incertae sedis</taxon>
        <taxon>Mucoromycota</taxon>
        <taxon>Mucoromycotina</taxon>
        <taxon>Mucoromycetes</taxon>
        <taxon>Mucorales</taxon>
        <taxon>Mucorineae</taxon>
        <taxon>Rhizopodaceae</taxon>
        <taxon>Rhizopus</taxon>
    </lineage>
</organism>
<dbReference type="Proteomes" id="UP000716291">
    <property type="component" value="Unassembled WGS sequence"/>
</dbReference>
<sequence>MANNTSANLNKNVGSQGSKGSFKSIPKEGEVRGDAQAPPDLSDVRGFAVPMSDVDQCSQHDGESVREMFLNVKAEYEGLARYFSGQRQALIEGMNDKLSQAQMITNTLEHIHPHGRIKLQDLVRERQQLAEEDRALLEHYSPAHTN</sequence>
<accession>A0A9P6WVA9</accession>
<evidence type="ECO:0000313" key="2">
    <source>
        <dbReference type="EMBL" id="KAG1294579.1"/>
    </source>
</evidence>
<dbReference type="AlphaFoldDB" id="A0A9P6WVA9"/>
<feature type="region of interest" description="Disordered" evidence="1">
    <location>
        <begin position="1"/>
        <end position="45"/>
    </location>
</feature>